<comment type="caution">
    <text evidence="1">The sequence shown here is derived from an EMBL/GenBank/DDBJ whole genome shotgun (WGS) entry which is preliminary data.</text>
</comment>
<keyword evidence="2" id="KW-1185">Reference proteome</keyword>
<dbReference type="AlphaFoldDB" id="A0A316XI16"/>
<dbReference type="Proteomes" id="UP000236594">
    <property type="component" value="Unassembled WGS sequence"/>
</dbReference>
<name>A0A316XI16_9FLAO</name>
<accession>A0A316XI16</accession>
<evidence type="ECO:0000313" key="1">
    <source>
        <dbReference type="EMBL" id="PWN70450.1"/>
    </source>
</evidence>
<reference evidence="1 2" key="1">
    <citation type="submission" date="2018-04" db="EMBL/GenBank/DDBJ databases">
        <title>Draft Genome Sequence of Phosphate-Solubilizing Chryseobacterium sp. ISE14 that is a Biocontrol and Plant Growth-Promoting Rhizobacterium Isolated from Cucumber.</title>
        <authorList>
            <person name="Jeong J.-J."/>
            <person name="Sang M.K."/>
            <person name="Choi I.-G."/>
            <person name="Kim K.D."/>
        </authorList>
    </citation>
    <scope>NUCLEOTIDE SEQUENCE [LARGE SCALE GENOMIC DNA]</scope>
    <source>
        <strain evidence="1 2">ISE14</strain>
    </source>
</reference>
<evidence type="ECO:0000313" key="2">
    <source>
        <dbReference type="Proteomes" id="UP000236594"/>
    </source>
</evidence>
<gene>
    <name evidence="1" type="ORF">C1631_010785</name>
</gene>
<evidence type="ECO:0008006" key="3">
    <source>
        <dbReference type="Google" id="ProtNLM"/>
    </source>
</evidence>
<organism evidence="1 2">
    <name type="scientific">Chryseobacterium phosphatilyticum</name>
    <dbReference type="NCBI Taxonomy" id="475075"/>
    <lineage>
        <taxon>Bacteria</taxon>
        <taxon>Pseudomonadati</taxon>
        <taxon>Bacteroidota</taxon>
        <taxon>Flavobacteriia</taxon>
        <taxon>Flavobacteriales</taxon>
        <taxon>Weeksellaceae</taxon>
        <taxon>Chryseobacterium group</taxon>
        <taxon>Chryseobacterium</taxon>
    </lineage>
</organism>
<dbReference type="EMBL" id="PPED02000002">
    <property type="protein sequence ID" value="PWN70450.1"/>
    <property type="molecule type" value="Genomic_DNA"/>
</dbReference>
<proteinExistence type="predicted"/>
<protein>
    <recommendedName>
        <fullName evidence="3">C1q domain-containing protein</fullName>
    </recommendedName>
</protein>
<sequence>MFLLIFFKAQQGGVGIGNTSPNPSAILDVTATNKGLQLPVVSLTSTTDIATISNPKTGFVIYNTAIAGSGMTSVNKGLYVFNGTIWEKMYTKANIVTEVEKIPFITPVFAASNIATSASITAGTTTSLTFNTLFKNVPTGVQGPAGAYTGYQIQENGMYVITYTADTRNTAGDAGGSSALFVQKNGTTVCTYAMERDYQFAGLSSTCTLSLVTSDIITFSVQSNGANYQIANTNVSISKILNN</sequence>